<protein>
    <submittedName>
        <fullName evidence="9">Cytochrome c</fullName>
    </submittedName>
</protein>
<dbReference type="EMBL" id="QNTQ01000006">
    <property type="protein sequence ID" value="RBI85446.1"/>
    <property type="molecule type" value="Genomic_DNA"/>
</dbReference>
<dbReference type="InterPro" id="IPR002321">
    <property type="entry name" value="Cyt_c_II"/>
</dbReference>
<comment type="caution">
    <text evidence="9">The sequence shown here is derived from an EMBL/GenBank/DDBJ whole genome shotgun (WGS) entry which is preliminary data.</text>
</comment>
<evidence type="ECO:0000256" key="8">
    <source>
        <dbReference type="SAM" id="SignalP"/>
    </source>
</evidence>
<keyword evidence="2 7" id="KW-0349">Heme</keyword>
<dbReference type="PIRSF" id="PIRSF000027">
    <property type="entry name" value="Cytc_c_prime"/>
    <property type="match status" value="1"/>
</dbReference>
<feature type="binding site" description="covalent" evidence="7">
    <location>
        <position position="136"/>
    </location>
    <ligand>
        <name>heme c</name>
        <dbReference type="ChEBI" id="CHEBI:61717"/>
    </ligand>
</feature>
<feature type="binding site" description="covalent" evidence="7">
    <location>
        <position position="133"/>
    </location>
    <ligand>
        <name>heme c</name>
        <dbReference type="ChEBI" id="CHEBI:61717"/>
    </ligand>
</feature>
<dbReference type="Gene3D" id="1.20.120.10">
    <property type="entry name" value="Cytochrome c/b562"/>
    <property type="match status" value="1"/>
</dbReference>
<keyword evidence="5 6" id="KW-0408">Iron</keyword>
<dbReference type="OrthoDB" id="7596534at2"/>
<reference evidence="9 10" key="1">
    <citation type="submission" date="2018-07" db="EMBL/GenBank/DDBJ databases">
        <title>Rhodosalinus sp. strain E84T genomic sequence and assembly.</title>
        <authorList>
            <person name="Liu Z.-W."/>
            <person name="Lu D.-C."/>
        </authorList>
    </citation>
    <scope>NUCLEOTIDE SEQUENCE [LARGE SCALE GENOMIC DNA]</scope>
    <source>
        <strain evidence="9 10">E84</strain>
    </source>
</reference>
<evidence type="ECO:0000256" key="2">
    <source>
        <dbReference type="ARBA" id="ARBA00022617"/>
    </source>
</evidence>
<dbReference type="AlphaFoldDB" id="A0A365U999"/>
<keyword evidence="8" id="KW-0732">Signal</keyword>
<gene>
    <name evidence="9" type="ORF">DRV85_06795</name>
</gene>
<dbReference type="GO" id="GO:0005506">
    <property type="term" value="F:iron ion binding"/>
    <property type="evidence" value="ECO:0007669"/>
    <property type="project" value="InterPro"/>
</dbReference>
<evidence type="ECO:0000256" key="4">
    <source>
        <dbReference type="ARBA" id="ARBA00022982"/>
    </source>
</evidence>
<evidence type="ECO:0000256" key="1">
    <source>
        <dbReference type="ARBA" id="ARBA00022448"/>
    </source>
</evidence>
<proteinExistence type="predicted"/>
<dbReference type="PROSITE" id="PS51009">
    <property type="entry name" value="CYTCII"/>
    <property type="match status" value="1"/>
</dbReference>
<feature type="chain" id="PRO_5016726898" evidence="8">
    <location>
        <begin position="20"/>
        <end position="144"/>
    </location>
</feature>
<sequence length="144" mass="15333">MRLSALALTVTLAAGAALAHEGVQNPAVMERMDLMKGIGAETRALGEMVQGKTAFDPVRAAEARAALTEAAARIPSLFEARETDPKSEALPAVWEDWTGFVAQAEAMEAAARDLQTGSAQALRNSFADLGQSCRACHEDYRLDD</sequence>
<dbReference type="GO" id="GO:0042597">
    <property type="term" value="C:periplasmic space"/>
    <property type="evidence" value="ECO:0007669"/>
    <property type="project" value="InterPro"/>
</dbReference>
<keyword evidence="3 6" id="KW-0479">Metal-binding</keyword>
<dbReference type="InterPro" id="IPR012127">
    <property type="entry name" value="Cyt_c_prime"/>
</dbReference>
<dbReference type="InterPro" id="IPR010980">
    <property type="entry name" value="Cyt_c/b562"/>
</dbReference>
<evidence type="ECO:0000256" key="3">
    <source>
        <dbReference type="ARBA" id="ARBA00022723"/>
    </source>
</evidence>
<dbReference type="SUPFAM" id="SSF47175">
    <property type="entry name" value="Cytochromes"/>
    <property type="match status" value="1"/>
</dbReference>
<dbReference type="Proteomes" id="UP000253370">
    <property type="component" value="Unassembled WGS sequence"/>
</dbReference>
<dbReference type="GO" id="GO:0009055">
    <property type="term" value="F:electron transfer activity"/>
    <property type="evidence" value="ECO:0007669"/>
    <property type="project" value="InterPro"/>
</dbReference>
<dbReference type="RefSeq" id="WP_113288705.1">
    <property type="nucleotide sequence ID" value="NZ_QNTQ01000006.1"/>
</dbReference>
<keyword evidence="10" id="KW-1185">Reference proteome</keyword>
<evidence type="ECO:0000256" key="7">
    <source>
        <dbReference type="PIRSR" id="PIRSR000027-2"/>
    </source>
</evidence>
<dbReference type="GO" id="GO:0022900">
    <property type="term" value="P:electron transport chain"/>
    <property type="evidence" value="ECO:0007669"/>
    <property type="project" value="InterPro"/>
</dbReference>
<organism evidence="9 10">
    <name type="scientific">Rhodosalinus halophilus</name>
    <dbReference type="NCBI Taxonomy" id="2259333"/>
    <lineage>
        <taxon>Bacteria</taxon>
        <taxon>Pseudomonadati</taxon>
        <taxon>Pseudomonadota</taxon>
        <taxon>Alphaproteobacteria</taxon>
        <taxon>Rhodobacterales</taxon>
        <taxon>Paracoccaceae</taxon>
        <taxon>Rhodosalinus</taxon>
    </lineage>
</organism>
<evidence type="ECO:0000313" key="9">
    <source>
        <dbReference type="EMBL" id="RBI85446.1"/>
    </source>
</evidence>
<name>A0A365U999_9RHOB</name>
<evidence type="ECO:0000256" key="6">
    <source>
        <dbReference type="PIRSR" id="PIRSR000027-1"/>
    </source>
</evidence>
<evidence type="ECO:0000313" key="10">
    <source>
        <dbReference type="Proteomes" id="UP000253370"/>
    </source>
</evidence>
<dbReference type="Pfam" id="PF01322">
    <property type="entry name" value="Cytochrom_C_2"/>
    <property type="match status" value="1"/>
</dbReference>
<keyword evidence="4" id="KW-0249">Electron transport</keyword>
<evidence type="ECO:0000256" key="5">
    <source>
        <dbReference type="ARBA" id="ARBA00023004"/>
    </source>
</evidence>
<comment type="PTM">
    <text evidence="7">Binds 1 heme group per subunit.</text>
</comment>
<dbReference type="GO" id="GO:0020037">
    <property type="term" value="F:heme binding"/>
    <property type="evidence" value="ECO:0007669"/>
    <property type="project" value="InterPro"/>
</dbReference>
<feature type="signal peptide" evidence="8">
    <location>
        <begin position="1"/>
        <end position="19"/>
    </location>
</feature>
<accession>A0A365U999</accession>
<feature type="binding site" description="axial binding residue" evidence="6">
    <location>
        <position position="137"/>
    </location>
    <ligand>
        <name>heme c</name>
        <dbReference type="ChEBI" id="CHEBI:61717"/>
    </ligand>
    <ligandPart>
        <name>Fe</name>
        <dbReference type="ChEBI" id="CHEBI:18248"/>
    </ligandPart>
</feature>
<keyword evidence="1" id="KW-0813">Transport</keyword>